<dbReference type="SUPFAM" id="SSF55729">
    <property type="entry name" value="Acyl-CoA N-acyltransferases (Nat)"/>
    <property type="match status" value="1"/>
</dbReference>
<evidence type="ECO:0000259" key="2">
    <source>
        <dbReference type="PROSITE" id="PS51186"/>
    </source>
</evidence>
<dbReference type="InterPro" id="IPR016181">
    <property type="entry name" value="Acyl_CoA_acyltransferase"/>
</dbReference>
<evidence type="ECO:0000313" key="3">
    <source>
        <dbReference type="EMBL" id="SNY79693.1"/>
    </source>
</evidence>
<name>A0A285L5G4_9NOCA</name>
<reference evidence="3 4" key="1">
    <citation type="submission" date="2017-09" db="EMBL/GenBank/DDBJ databases">
        <authorList>
            <person name="Ehlers B."/>
            <person name="Leendertz F.H."/>
        </authorList>
    </citation>
    <scope>NUCLEOTIDE SEQUENCE [LARGE SCALE GENOMIC DNA]</scope>
    <source>
        <strain evidence="3 4">DSM 45537</strain>
    </source>
</reference>
<dbReference type="STRING" id="1379680.GCA_001612615_01376"/>
<organism evidence="3 4">
    <name type="scientific">Nocardia amikacinitolerans</name>
    <dbReference type="NCBI Taxonomy" id="756689"/>
    <lineage>
        <taxon>Bacteria</taxon>
        <taxon>Bacillati</taxon>
        <taxon>Actinomycetota</taxon>
        <taxon>Actinomycetes</taxon>
        <taxon>Mycobacteriales</taxon>
        <taxon>Nocardiaceae</taxon>
        <taxon>Nocardia</taxon>
    </lineage>
</organism>
<accession>A0A285L5G4</accession>
<feature type="domain" description="N-acetyltransferase" evidence="2">
    <location>
        <begin position="139"/>
        <end position="294"/>
    </location>
</feature>
<feature type="region of interest" description="Disordered" evidence="1">
    <location>
        <begin position="276"/>
        <end position="304"/>
    </location>
</feature>
<keyword evidence="4" id="KW-1185">Reference proteome</keyword>
<dbReference type="PROSITE" id="PS51186">
    <property type="entry name" value="GNAT"/>
    <property type="match status" value="1"/>
</dbReference>
<dbReference type="GO" id="GO:0016747">
    <property type="term" value="F:acyltransferase activity, transferring groups other than amino-acyl groups"/>
    <property type="evidence" value="ECO:0007669"/>
    <property type="project" value="InterPro"/>
</dbReference>
<sequence>MVMSDAPPSSATPGDPALQVRERRAQAWSNFRAARIALADLRIRTNVRGRPAWLGRLPGGPYERAERRLDRLRRDLGKHGVGADEHSWGVLSGGETTTLSGVVGIEATIAAVAPRFAMIAPQWVRQLRSLARDCPYVREQAAEGDRTCVDELTYRLTEAVRLAPSEAARQRLVDHLPGELRPIPSDVVLLRRSGSGPIEIAFEIHTSTIELEGITVTPALRGMGLGTAGLVHLCRTADAHRLHITGQLLPTFRDDEAAIAALARWCRAHGFTVQERLGGRMSRPPATPKPESRPIRPLGGAPPT</sequence>
<proteinExistence type="predicted"/>
<dbReference type="AlphaFoldDB" id="A0A285L5G4"/>
<dbReference type="InterPro" id="IPR000182">
    <property type="entry name" value="GNAT_dom"/>
</dbReference>
<dbReference type="Proteomes" id="UP000219565">
    <property type="component" value="Unassembled WGS sequence"/>
</dbReference>
<evidence type="ECO:0000313" key="4">
    <source>
        <dbReference type="Proteomes" id="UP000219565"/>
    </source>
</evidence>
<evidence type="ECO:0000256" key="1">
    <source>
        <dbReference type="SAM" id="MobiDB-lite"/>
    </source>
</evidence>
<gene>
    <name evidence="3" type="ORF">SAMN04244553_1684</name>
</gene>
<dbReference type="Gene3D" id="3.40.630.30">
    <property type="match status" value="1"/>
</dbReference>
<protein>
    <recommendedName>
        <fullName evidence="2">N-acetyltransferase domain-containing protein</fullName>
    </recommendedName>
</protein>
<dbReference type="EMBL" id="OBEG01000001">
    <property type="protein sequence ID" value="SNY79693.1"/>
    <property type="molecule type" value="Genomic_DNA"/>
</dbReference>